<sequence>MGGEVELVEAPNGAITNKRLIDGIDKVAWVEPSIEQPAEGIWVLGGYGLAPISIIDTEEGLIAFDCGDTKHDGEILLEAIRTVSDKPIKAIIYGHSHTAFGAGVFAEGNKDIMIIGHPNLNAVVESNMKAAGFPAYFPEIGPYLTARGLIQFNAFMPKEGPDAFVVNTTFPEDFTLDFLPVNTPVEDGQEMTVLGQKMQFFTKYGSDDKVHTTVWLPERKILFTTMLWSSPPQLYSVRGDVFRDPRLWIKGLKFNRDLEPEVLISAAAKPVVGKEEVAKRLEGYLDGASFVLDQTLRGIIGGKTPDELRHLVKLPEYLKAVPNNLENYGEVSAYPPAIYYQSVGWYDNDAANLAPVSPLDEAKRIVPLMGGRDKVLAAANEAMNKKEYSWAAHLVNYLYQLDHTDEDARKIKAEALRQMAYVSTGSNNRAHLMSQALALEGKVTIPTVIPPAPETIKAFPGTFVDYFRIRINPAKSGETNEILRFDFDDGTSAGLHVRRAVAEYIEDLETYPSEADHVLKLSGEAWAKVYLSSGSIQDLIDNGEIKVMKGDAKEVVRVLELFDRYDPESAVIIPSTLVQDHK</sequence>
<keyword evidence="3" id="KW-0862">Zinc</keyword>
<gene>
    <name evidence="6" type="ORF">J4050_11805</name>
</gene>
<dbReference type="Gene3D" id="1.25.40.880">
    <property type="entry name" value="Alkyl sulfatase, dimerisation domain"/>
    <property type="match status" value="1"/>
</dbReference>
<evidence type="ECO:0008006" key="8">
    <source>
        <dbReference type="Google" id="ProtNLM"/>
    </source>
</evidence>
<name>A0ABS3T3X1_9FLAO</name>
<protein>
    <recommendedName>
        <fullName evidence="8">Alkyl sulfatase BDS1-like metallo-beta-lactamase superfamily hydrolase</fullName>
    </recommendedName>
</protein>
<accession>A0ABS3T3X1</accession>
<dbReference type="InterPro" id="IPR036527">
    <property type="entry name" value="SCP2_sterol-bd_dom_sf"/>
</dbReference>
<dbReference type="InterPro" id="IPR036866">
    <property type="entry name" value="RibonucZ/Hydroxyglut_hydro"/>
</dbReference>
<dbReference type="Proteomes" id="UP000676776">
    <property type="component" value="Unassembled WGS sequence"/>
</dbReference>
<dbReference type="Gene3D" id="3.30.1050.10">
    <property type="entry name" value="SCP2 sterol-binding domain"/>
    <property type="match status" value="1"/>
</dbReference>
<dbReference type="Gene3D" id="3.60.15.30">
    <property type="entry name" value="Metallo-beta-lactamase domain"/>
    <property type="match status" value="1"/>
</dbReference>
<comment type="caution">
    <text evidence="6">The sequence shown here is derived from an EMBL/GenBank/DDBJ whole genome shotgun (WGS) entry which is preliminary data.</text>
</comment>
<proteinExistence type="predicted"/>
<dbReference type="InterPro" id="IPR029228">
    <property type="entry name" value="Alkyl_sulf_dimr"/>
</dbReference>
<dbReference type="PANTHER" id="PTHR43223:SF2">
    <property type="entry name" value="METALLO-BETA-LACTAMASE DOMAIN-CONTAINING PROTEIN"/>
    <property type="match status" value="1"/>
</dbReference>
<dbReference type="PANTHER" id="PTHR43223">
    <property type="entry name" value="ALKYL/ARYL-SULFATASE"/>
    <property type="match status" value="1"/>
</dbReference>
<dbReference type="InterPro" id="IPR029229">
    <property type="entry name" value="Alkyl_sulf_C"/>
</dbReference>
<dbReference type="InterPro" id="IPR038536">
    <property type="entry name" value="Alkyl/aryl-sulf_dimr_sf"/>
</dbReference>
<feature type="domain" description="Alkyl sulfatase dimerisation" evidence="4">
    <location>
        <begin position="304"/>
        <end position="440"/>
    </location>
</feature>
<feature type="domain" description="Alkyl sulfatase C-terminal" evidence="5">
    <location>
        <begin position="460"/>
        <end position="574"/>
    </location>
</feature>
<evidence type="ECO:0000256" key="2">
    <source>
        <dbReference type="ARBA" id="ARBA00022801"/>
    </source>
</evidence>
<dbReference type="SUPFAM" id="SSF56281">
    <property type="entry name" value="Metallo-hydrolase/oxidoreductase"/>
    <property type="match status" value="1"/>
</dbReference>
<keyword evidence="2" id="KW-0378">Hydrolase</keyword>
<evidence type="ECO:0000259" key="4">
    <source>
        <dbReference type="Pfam" id="PF14863"/>
    </source>
</evidence>
<dbReference type="Pfam" id="PF14864">
    <property type="entry name" value="Alkyl_sulf_C"/>
    <property type="match status" value="1"/>
</dbReference>
<keyword evidence="1" id="KW-0479">Metal-binding</keyword>
<keyword evidence="7" id="KW-1185">Reference proteome</keyword>
<evidence type="ECO:0000259" key="5">
    <source>
        <dbReference type="Pfam" id="PF14864"/>
    </source>
</evidence>
<reference evidence="6 7" key="1">
    <citation type="submission" date="2021-03" db="EMBL/GenBank/DDBJ databases">
        <title>Winogradskyella sp. nov., isolated from costal sediment.</title>
        <authorList>
            <person name="Gao C."/>
        </authorList>
    </citation>
    <scope>NUCLEOTIDE SEQUENCE [LARGE SCALE GENOMIC DNA]</scope>
    <source>
        <strain evidence="6 7">DF17</strain>
    </source>
</reference>
<evidence type="ECO:0000256" key="1">
    <source>
        <dbReference type="ARBA" id="ARBA00022723"/>
    </source>
</evidence>
<evidence type="ECO:0000313" key="7">
    <source>
        <dbReference type="Proteomes" id="UP000676776"/>
    </source>
</evidence>
<dbReference type="InterPro" id="IPR052195">
    <property type="entry name" value="Bact_Alkyl/Aryl-Sulfatase"/>
</dbReference>
<evidence type="ECO:0000313" key="6">
    <source>
        <dbReference type="EMBL" id="MBO3117437.1"/>
    </source>
</evidence>
<dbReference type="EMBL" id="JAGEVF010000009">
    <property type="protein sequence ID" value="MBO3117437.1"/>
    <property type="molecule type" value="Genomic_DNA"/>
</dbReference>
<dbReference type="Pfam" id="PF14863">
    <property type="entry name" value="Alkyl_sulf_dimr"/>
    <property type="match status" value="1"/>
</dbReference>
<evidence type="ECO:0000256" key="3">
    <source>
        <dbReference type="ARBA" id="ARBA00022833"/>
    </source>
</evidence>
<dbReference type="SUPFAM" id="SSF55718">
    <property type="entry name" value="SCP-like"/>
    <property type="match status" value="1"/>
</dbReference>
<organism evidence="6 7">
    <name type="scientific">Winogradskyella pelagia</name>
    <dbReference type="NCBI Taxonomy" id="2819984"/>
    <lineage>
        <taxon>Bacteria</taxon>
        <taxon>Pseudomonadati</taxon>
        <taxon>Bacteroidota</taxon>
        <taxon>Flavobacteriia</taxon>
        <taxon>Flavobacteriales</taxon>
        <taxon>Flavobacteriaceae</taxon>
        <taxon>Winogradskyella</taxon>
    </lineage>
</organism>